<gene>
    <name evidence="1" type="ORF">ISQ63_03160</name>
</gene>
<dbReference type="AlphaFoldDB" id="A0A937I0C0"/>
<feature type="non-terminal residue" evidence="1">
    <location>
        <position position="1"/>
    </location>
</feature>
<dbReference type="EMBL" id="JADHQC010000017">
    <property type="protein sequence ID" value="MBL6811867.1"/>
    <property type="molecule type" value="Genomic_DNA"/>
</dbReference>
<accession>A0A937I0C0</accession>
<protein>
    <recommendedName>
        <fullName evidence="3">Capsule assembly Wzi family protein</fullName>
    </recommendedName>
</protein>
<dbReference type="Pfam" id="PF14052">
    <property type="entry name" value="Caps_assemb_Wzi"/>
    <property type="match status" value="1"/>
</dbReference>
<comment type="caution">
    <text evidence="1">The sequence shown here is derived from an EMBL/GenBank/DDBJ whole genome shotgun (WGS) entry which is preliminary data.</text>
</comment>
<dbReference type="InterPro" id="IPR026950">
    <property type="entry name" value="Caps_assemb_Wzi"/>
</dbReference>
<reference evidence="1" key="1">
    <citation type="submission" date="2020-10" db="EMBL/GenBank/DDBJ databases">
        <title>Microbiome of the Black Sea water column analyzed by genome centric metagenomics.</title>
        <authorList>
            <person name="Cabello-Yeves P.J."/>
            <person name="Callieri C."/>
            <person name="Picazo A."/>
            <person name="Mehrshad M."/>
            <person name="Haro-Moreno J.M."/>
            <person name="Roda-Garcia J."/>
            <person name="Dzembekova N."/>
            <person name="Slabakova V."/>
            <person name="Slabakova N."/>
            <person name="Moncheva S."/>
            <person name="Rodriguez-Valera F."/>
        </authorList>
    </citation>
    <scope>NUCLEOTIDE SEQUENCE</scope>
    <source>
        <strain evidence="1">BS307-5m-G49</strain>
    </source>
</reference>
<evidence type="ECO:0000313" key="2">
    <source>
        <dbReference type="Proteomes" id="UP000744438"/>
    </source>
</evidence>
<dbReference type="Gene3D" id="2.40.160.130">
    <property type="entry name" value="Capsule assembly protein Wzi"/>
    <property type="match status" value="1"/>
</dbReference>
<organism evidence="1 2">
    <name type="scientific">SAR86 cluster bacterium</name>
    <dbReference type="NCBI Taxonomy" id="2030880"/>
    <lineage>
        <taxon>Bacteria</taxon>
        <taxon>Pseudomonadati</taxon>
        <taxon>Pseudomonadota</taxon>
        <taxon>Gammaproteobacteria</taxon>
        <taxon>SAR86 cluster</taxon>
    </lineage>
</organism>
<evidence type="ECO:0000313" key="1">
    <source>
        <dbReference type="EMBL" id="MBL6811867.1"/>
    </source>
</evidence>
<evidence type="ECO:0008006" key="3">
    <source>
        <dbReference type="Google" id="ProtNLM"/>
    </source>
</evidence>
<proteinExistence type="predicted"/>
<sequence>FILGVGNYDRWWGPSHHASLILSNYSKSSPGLFIRSLEGFTSSLPLIRSFGKLNFSFFANQLERNRAIKNPFLISGRLSFNPVNGLTIGLTRSIMFGGDGKDNSFKALWDSIRGDASTMQGKSDGNIDNELAGFDMKYSFSVNDLVWSFYGQYIGEDGTDYWPWRTFYLAGTEFIFLKDGNLNSVVIEYVDTYYNGQDIGTNVIYEHSSYTSGYRYKGSPLGAFIDGDSNYMHLSLNSEINNITNIEFSMFYGNLNKDNSGTKNSWGTTNEDFYGIVLNFDFKVNSKIEIGLNLTSLSESLSYRGKTLDKNILGIDFKYRF</sequence>
<dbReference type="Proteomes" id="UP000744438">
    <property type="component" value="Unassembled WGS sequence"/>
</dbReference>
<name>A0A937I0C0_9GAMM</name>
<dbReference type="InterPro" id="IPR038636">
    <property type="entry name" value="Wzi_sf"/>
</dbReference>